<dbReference type="Proteomes" id="UP000003874">
    <property type="component" value="Unassembled WGS sequence"/>
</dbReference>
<dbReference type="HOGENOM" id="CLU_061369_3_0_10"/>
<dbReference type="eggNOG" id="COG4912">
    <property type="taxonomic scope" value="Bacteria"/>
</dbReference>
<reference evidence="1 2" key="1">
    <citation type="submission" date="2010-12" db="EMBL/GenBank/DDBJ databases">
        <authorList>
            <person name="Muzny D."/>
            <person name="Qin X."/>
            <person name="Deng J."/>
            <person name="Jiang H."/>
            <person name="Liu Y."/>
            <person name="Qu J."/>
            <person name="Song X.-Z."/>
            <person name="Zhang L."/>
            <person name="Thornton R."/>
            <person name="Coyle M."/>
            <person name="Francisco L."/>
            <person name="Jackson L."/>
            <person name="Javaid M."/>
            <person name="Korchina V."/>
            <person name="Kovar C."/>
            <person name="Mata R."/>
            <person name="Mathew T."/>
            <person name="Ngo R."/>
            <person name="Nguyen L."/>
            <person name="Nguyen N."/>
            <person name="Okwuonu G."/>
            <person name="Ongeri F."/>
            <person name="Pham C."/>
            <person name="Simmons D."/>
            <person name="Wilczek-Boney K."/>
            <person name="Hale W."/>
            <person name="Jakkamsetti A."/>
            <person name="Pham P."/>
            <person name="Ruth R."/>
            <person name="San Lucas F."/>
            <person name="Warren J."/>
            <person name="Zhang J."/>
            <person name="Zhao Z."/>
            <person name="Zhou C."/>
            <person name="Zhu D."/>
            <person name="Lee S."/>
            <person name="Bess C."/>
            <person name="Blankenburg K."/>
            <person name="Forbes L."/>
            <person name="Fu Q."/>
            <person name="Gubbala S."/>
            <person name="Hirani K."/>
            <person name="Jayaseelan J.C."/>
            <person name="Lara F."/>
            <person name="Munidasa M."/>
            <person name="Palculict T."/>
            <person name="Patil S."/>
            <person name="Pu L.-L."/>
            <person name="Saada N."/>
            <person name="Tang L."/>
            <person name="Weissenberger G."/>
            <person name="Zhu Y."/>
            <person name="Hemphill L."/>
            <person name="Shang Y."/>
            <person name="Youmans B."/>
            <person name="Ayvaz T."/>
            <person name="Ross M."/>
            <person name="Santibanez J."/>
            <person name="Aqrawi P."/>
            <person name="Gross S."/>
            <person name="Joshi V."/>
            <person name="Fowler G."/>
            <person name="Nazareth L."/>
            <person name="Reid J."/>
            <person name="Worley K."/>
            <person name="Petrosino J."/>
            <person name="Highlander S."/>
            <person name="Gibbs R."/>
        </authorList>
    </citation>
    <scope>NUCLEOTIDE SEQUENCE [LARGE SCALE GENOMIC DNA]</scope>
    <source>
        <strain evidence="1 2">DSM 15606</strain>
    </source>
</reference>
<dbReference type="STRING" id="888832.HMPREF9420_0503"/>
<dbReference type="PANTHER" id="PTHR41291">
    <property type="entry name" value="DNA ALKYLATION REPAIR PROTEIN"/>
    <property type="match status" value="1"/>
</dbReference>
<organism evidence="1 2">
    <name type="scientific">Segatella salivae DSM 15606</name>
    <dbReference type="NCBI Taxonomy" id="888832"/>
    <lineage>
        <taxon>Bacteria</taxon>
        <taxon>Pseudomonadati</taxon>
        <taxon>Bacteroidota</taxon>
        <taxon>Bacteroidia</taxon>
        <taxon>Bacteroidales</taxon>
        <taxon>Prevotellaceae</taxon>
        <taxon>Segatella</taxon>
    </lineage>
</organism>
<name>E6MLY6_9BACT</name>
<dbReference type="EMBL" id="AEQO01000052">
    <property type="protein sequence ID" value="EFV05352.1"/>
    <property type="molecule type" value="Genomic_DNA"/>
</dbReference>
<dbReference type="PANTHER" id="PTHR41291:SF1">
    <property type="entry name" value="DNA ALKYLATION REPAIR PROTEIN"/>
    <property type="match status" value="1"/>
</dbReference>
<evidence type="ECO:0000313" key="2">
    <source>
        <dbReference type="Proteomes" id="UP000003874"/>
    </source>
</evidence>
<accession>E6MLY6</accession>
<dbReference type="SUPFAM" id="SSF48371">
    <property type="entry name" value="ARM repeat"/>
    <property type="match status" value="1"/>
</dbReference>
<dbReference type="InterPro" id="IPR016024">
    <property type="entry name" value="ARM-type_fold"/>
</dbReference>
<comment type="caution">
    <text evidence="1">The sequence shown here is derived from an EMBL/GenBank/DDBJ whole genome shotgun (WGS) entry which is preliminary data.</text>
</comment>
<proteinExistence type="predicted"/>
<evidence type="ECO:0000313" key="1">
    <source>
        <dbReference type="EMBL" id="EFV05352.1"/>
    </source>
</evidence>
<dbReference type="Gene3D" id="1.25.10.90">
    <property type="match status" value="1"/>
</dbReference>
<dbReference type="AlphaFoldDB" id="E6MLY6"/>
<gene>
    <name evidence="1" type="ORF">HMPREF9420_0503</name>
</gene>
<evidence type="ECO:0008006" key="3">
    <source>
        <dbReference type="Google" id="ProtNLM"/>
    </source>
</evidence>
<sequence>MNIKQKTILMTIEEQIKEIKQSFRLYMNGPGSMSMREKGLNYHVNWGVPLPTLREMAEAYGKNYELAITLYKDNVRECKLLATLLMPIDRMDAELADVWLEQAQTQEVVEMLAMNVFQYADFASVLAYECIASEEVLRQICGYNILSRLFGKQMEPNERGINEFLDQASVAFSTENLGVKHAALNAVMSFAALGQDYENIARKALQGIIEI</sequence>
<dbReference type="InterPro" id="IPR014825">
    <property type="entry name" value="DNA_alkylation"/>
</dbReference>
<protein>
    <recommendedName>
        <fullName evidence="3">DNA alkylation repair enzyme</fullName>
    </recommendedName>
</protein>
<keyword evidence="2" id="KW-1185">Reference proteome</keyword>
<dbReference type="Pfam" id="PF08713">
    <property type="entry name" value="DNA_alkylation"/>
    <property type="match status" value="1"/>
</dbReference>